<sequence length="410" mass="44570">MTDARQTAAYWLERHPEGERLLLDEKGIAALNEEMRRKTRTLTDLSAAPAVYSGDEVRHRIVAVQAIGDFATGAVPELYVGGAALTQAAYEAARENCALTAVPERVSVRYGVVVRRADLRLLPVADGWFATPSDVHYDALQATAVDPAEPALVLTGSADGRFFFCILRHYSGWLAAEALAFTDRVTWEQYAAPADFAVVTAPALTLQAARAQRYQMGARIPLSDEGMLLLPVRMTAGQLQVCPRPASFGGDLHHGYLPCTENQFVRQGFRFLGAPYGWGGLEGSVDCSAFTGDVYRSMGIELPRDADVQGEVLPYRADLEGSVEDRCALLRQFPVGTLLTTPTHVLMYLGTDDAGVPCVLQAMSSYFTFDGGARQKHYLRRVIASTVLFPSFAGTPYIESVQSFGAVCGK</sequence>
<keyword evidence="4" id="KW-0788">Thiol protease</keyword>
<dbReference type="Pfam" id="PF00877">
    <property type="entry name" value="NLPC_P60"/>
    <property type="match status" value="1"/>
</dbReference>
<name>A0A848B3K6_9FIRM</name>
<evidence type="ECO:0000256" key="4">
    <source>
        <dbReference type="ARBA" id="ARBA00022807"/>
    </source>
</evidence>
<dbReference type="EMBL" id="JABAFA010000001">
    <property type="protein sequence ID" value="NMD98066.1"/>
    <property type="molecule type" value="Genomic_DNA"/>
</dbReference>
<dbReference type="SUPFAM" id="SSF54001">
    <property type="entry name" value="Cysteine proteinases"/>
    <property type="match status" value="1"/>
</dbReference>
<dbReference type="GO" id="GO:0008234">
    <property type="term" value="F:cysteine-type peptidase activity"/>
    <property type="evidence" value="ECO:0007669"/>
    <property type="project" value="UniProtKB-KW"/>
</dbReference>
<dbReference type="InterPro" id="IPR039439">
    <property type="entry name" value="SH3b1_dom"/>
</dbReference>
<reference evidence="6 7" key="1">
    <citation type="submission" date="2020-04" db="EMBL/GenBank/DDBJ databases">
        <authorList>
            <person name="Hitch T.C.A."/>
            <person name="Wylensek D."/>
            <person name="Clavel T."/>
        </authorList>
    </citation>
    <scope>NUCLEOTIDE SEQUENCE [LARGE SCALE GENOMIC DNA]</scope>
    <source>
        <strain evidence="6 7">PG-130-P53-12</strain>
    </source>
</reference>
<gene>
    <name evidence="6" type="ORF">HF878_01010</name>
</gene>
<dbReference type="Gene3D" id="3.90.1720.10">
    <property type="entry name" value="endopeptidase domain like (from Nostoc punctiforme)"/>
    <property type="match status" value="1"/>
</dbReference>
<keyword evidence="3" id="KW-0378">Hydrolase</keyword>
<evidence type="ECO:0000256" key="2">
    <source>
        <dbReference type="ARBA" id="ARBA00022670"/>
    </source>
</evidence>
<dbReference type="Proteomes" id="UP000543804">
    <property type="component" value="Unassembled WGS sequence"/>
</dbReference>
<proteinExistence type="inferred from homology"/>
<dbReference type="GO" id="GO:0006508">
    <property type="term" value="P:proteolysis"/>
    <property type="evidence" value="ECO:0007669"/>
    <property type="project" value="UniProtKB-KW"/>
</dbReference>
<dbReference type="InterPro" id="IPR038765">
    <property type="entry name" value="Papain-like_cys_pep_sf"/>
</dbReference>
<dbReference type="PROSITE" id="PS51935">
    <property type="entry name" value="NLPC_P60"/>
    <property type="match status" value="1"/>
</dbReference>
<accession>A0A848B3K6</accession>
<keyword evidence="7" id="KW-1185">Reference proteome</keyword>
<evidence type="ECO:0000313" key="7">
    <source>
        <dbReference type="Proteomes" id="UP000543804"/>
    </source>
</evidence>
<keyword evidence="2" id="KW-0645">Protease</keyword>
<evidence type="ECO:0000259" key="5">
    <source>
        <dbReference type="PROSITE" id="PS51935"/>
    </source>
</evidence>
<comment type="caution">
    <text evidence="6">The sequence shown here is derived from an EMBL/GenBank/DDBJ whole genome shotgun (WGS) entry which is preliminary data.</text>
</comment>
<organism evidence="6 7">
    <name type="scientific">Selenomonas bovis</name>
    <dbReference type="NCBI Taxonomy" id="416586"/>
    <lineage>
        <taxon>Bacteria</taxon>
        <taxon>Bacillati</taxon>
        <taxon>Bacillota</taxon>
        <taxon>Negativicutes</taxon>
        <taxon>Selenomonadales</taxon>
        <taxon>Selenomonadaceae</taxon>
        <taxon>Selenomonas</taxon>
    </lineage>
</organism>
<dbReference type="AlphaFoldDB" id="A0A848B3K6"/>
<dbReference type="Pfam" id="PF12913">
    <property type="entry name" value="SH3_6"/>
    <property type="match status" value="1"/>
</dbReference>
<evidence type="ECO:0000256" key="1">
    <source>
        <dbReference type="ARBA" id="ARBA00007074"/>
    </source>
</evidence>
<evidence type="ECO:0000256" key="3">
    <source>
        <dbReference type="ARBA" id="ARBA00022801"/>
    </source>
</evidence>
<feature type="domain" description="NlpC/P60" evidence="5">
    <location>
        <begin position="258"/>
        <end position="390"/>
    </location>
</feature>
<protein>
    <recommendedName>
        <fullName evidence="5">NlpC/P60 domain-containing protein</fullName>
    </recommendedName>
</protein>
<comment type="similarity">
    <text evidence="1">Belongs to the peptidase C40 family.</text>
</comment>
<dbReference type="InterPro" id="IPR000064">
    <property type="entry name" value="NLP_P60_dom"/>
</dbReference>
<evidence type="ECO:0000313" key="6">
    <source>
        <dbReference type="EMBL" id="NMD98066.1"/>
    </source>
</evidence>